<protein>
    <submittedName>
        <fullName evidence="1">Uncharacterized protein</fullName>
    </submittedName>
</protein>
<proteinExistence type="predicted"/>
<accession>A0A2H0YQG1</accession>
<comment type="caution">
    <text evidence="1">The sequence shown here is derived from an EMBL/GenBank/DDBJ whole genome shotgun (WGS) entry which is preliminary data.</text>
</comment>
<evidence type="ECO:0000313" key="1">
    <source>
        <dbReference type="EMBL" id="PIS40509.1"/>
    </source>
</evidence>
<organism evidence="1 2">
    <name type="scientific">Candidatus Kerfeldbacteria bacterium CG08_land_8_20_14_0_20_43_14</name>
    <dbReference type="NCBI Taxonomy" id="2014246"/>
    <lineage>
        <taxon>Bacteria</taxon>
        <taxon>Candidatus Kerfeldiibacteriota</taxon>
    </lineage>
</organism>
<gene>
    <name evidence="1" type="ORF">COT26_02945</name>
</gene>
<dbReference type="AlphaFoldDB" id="A0A2H0YQG1"/>
<evidence type="ECO:0000313" key="2">
    <source>
        <dbReference type="Proteomes" id="UP000236845"/>
    </source>
</evidence>
<dbReference type="EMBL" id="PEXW01000066">
    <property type="protein sequence ID" value="PIS40509.1"/>
    <property type="molecule type" value="Genomic_DNA"/>
</dbReference>
<dbReference type="Proteomes" id="UP000236845">
    <property type="component" value="Unassembled WGS sequence"/>
</dbReference>
<name>A0A2H0YQG1_9BACT</name>
<reference evidence="2" key="1">
    <citation type="submission" date="2017-09" db="EMBL/GenBank/DDBJ databases">
        <title>Depth-based differentiation of microbial function through sediment-hosted aquifers and enrichment of novel symbionts in the deep terrestrial subsurface.</title>
        <authorList>
            <person name="Probst A.J."/>
            <person name="Ladd B."/>
            <person name="Jarett J.K."/>
            <person name="Geller-Mcgrath D.E."/>
            <person name="Sieber C.M.K."/>
            <person name="Emerson J.B."/>
            <person name="Anantharaman K."/>
            <person name="Thomas B.C."/>
            <person name="Malmstrom R."/>
            <person name="Stieglmeier M."/>
            <person name="Klingl A."/>
            <person name="Woyke T."/>
            <person name="Ryan C.M."/>
            <person name="Banfield J.F."/>
        </authorList>
    </citation>
    <scope>NUCLEOTIDE SEQUENCE [LARGE SCALE GENOMIC DNA]</scope>
</reference>
<sequence>MFVEVSQVGDEVGNSSSKSEDLVDVELSLQHKGYGSRAKLIKISSTHKAIVCTVCCLLVPIPITVTSYRELKEHFSLLNKPQGISINA</sequence>